<gene>
    <name evidence="3" type="ORF">ENS06_05395</name>
</gene>
<dbReference type="Pfam" id="PF09651">
    <property type="entry name" value="Cas_APE2256"/>
    <property type="match status" value="1"/>
</dbReference>
<evidence type="ECO:0000313" key="3">
    <source>
        <dbReference type="EMBL" id="HFK96745.1"/>
    </source>
</evidence>
<protein>
    <submittedName>
        <fullName evidence="3">Putative CRISPR-associated protein</fullName>
    </submittedName>
</protein>
<dbReference type="InterPro" id="IPR013442">
    <property type="entry name" value="SSO1393-like"/>
</dbReference>
<feature type="domain" description="CRISPR system ring nuclease SSO1393-like" evidence="2">
    <location>
        <begin position="72"/>
        <end position="206"/>
    </location>
</feature>
<feature type="compositionally biased region" description="Polar residues" evidence="1">
    <location>
        <begin position="594"/>
        <end position="610"/>
    </location>
</feature>
<evidence type="ECO:0000259" key="2">
    <source>
        <dbReference type="Pfam" id="PF09651"/>
    </source>
</evidence>
<dbReference type="NCBIfam" id="TIGR02619">
    <property type="entry name" value="putative CRISPR-associated protein, APE2256 family"/>
    <property type="match status" value="1"/>
</dbReference>
<reference evidence="3" key="1">
    <citation type="journal article" date="2020" name="mSystems">
        <title>Genome- and Community-Level Interaction Insights into Carbon Utilization and Element Cycling Functions of Hydrothermarchaeota in Hydrothermal Sediment.</title>
        <authorList>
            <person name="Zhou Z."/>
            <person name="Liu Y."/>
            <person name="Xu W."/>
            <person name="Pan J."/>
            <person name="Luo Z.H."/>
            <person name="Li M."/>
        </authorList>
    </citation>
    <scope>NUCLEOTIDE SEQUENCE [LARGE SCALE GENOMIC DNA]</scope>
    <source>
        <strain evidence="3">SpSt-456</strain>
    </source>
</reference>
<dbReference type="AlphaFoldDB" id="A0A832EIV6"/>
<evidence type="ECO:0000256" key="1">
    <source>
        <dbReference type="SAM" id="MobiDB-lite"/>
    </source>
</evidence>
<accession>A0A832EIV6</accession>
<feature type="region of interest" description="Disordered" evidence="1">
    <location>
        <begin position="589"/>
        <end position="610"/>
    </location>
</feature>
<name>A0A832EIV6_9BACT</name>
<comment type="caution">
    <text evidence="3">The sequence shown here is derived from an EMBL/GenBank/DDBJ whole genome shotgun (WGS) entry which is preliminary data.</text>
</comment>
<organism evidence="3">
    <name type="scientific">Desulfacinum infernum</name>
    <dbReference type="NCBI Taxonomy" id="35837"/>
    <lineage>
        <taxon>Bacteria</taxon>
        <taxon>Pseudomonadati</taxon>
        <taxon>Thermodesulfobacteriota</taxon>
        <taxon>Syntrophobacteria</taxon>
        <taxon>Syntrophobacterales</taxon>
        <taxon>Syntrophobacteraceae</taxon>
        <taxon>Desulfacinum</taxon>
    </lineage>
</organism>
<proteinExistence type="predicted"/>
<sequence>MKTPSRRGHSAEMEVLTMPRTFIVSVGTSLISKANEQNYNIATRETDFKTRHHNYKRSLDQFLERHSDCLHETCAELSSLFKNPDLKPQGDDNVLLLHTETFMGQACAEAIRYALGSLKNISAEACKVRGLSEASTDEFFRHGLPNLLHDLDENIRKAQKESQVILVPTGGYKAIIPYFIIAGILYEIPCIYVYEDSDLVVKLPPLPLHVDLARWSTLKPLVDLFDGKDVSEAANYAPFQKNRDLLTHLLLETEENGHKRYRANALCETLAQKAEEDMRRPVLQFRTLHSPLLTFLETNGNTRYRELFERLASVGPHIWKGDQVPEMADHALLHHADLFSIAERLLLPIFLFYQEHRSEPFLSPRELLVLLGALHLHDCGHVIGKVHRTDGSTLSLYPTEIRDHHHVLGYLRLTEPDKYQGTEIRETLTATRGAGSRWEDADIEGILKAMALVGLFHRKAMKFYDKEGYRFIDGHPMAIIDCLERFLEKNSPKINGCQIQFQRYALLISLLRIIDCLDEQGSRTGGEDAVRFHEAVLLTEAQEEEDRAERLKGVIESIMDSSNAQDRKNFFETIDKYIAGLVGHYAHKEKRDGSQGSESGTSSDPAQPQKLSAADFRAQVDNFLNECAMTHYKALVDGYVMAKIRAAFKRLQKEHP</sequence>
<dbReference type="EMBL" id="DSTK01000014">
    <property type="protein sequence ID" value="HFK96745.1"/>
    <property type="molecule type" value="Genomic_DNA"/>
</dbReference>
<dbReference type="Gene3D" id="3.40.50.10770">
    <property type="entry name" value="Hypothetical protein VC1899 like domain (Restriction endonuclease-like)"/>
    <property type="match status" value="1"/>
</dbReference>